<keyword evidence="7" id="KW-1185">Reference proteome</keyword>
<evidence type="ECO:0000256" key="2">
    <source>
        <dbReference type="ARBA" id="ARBA00009430"/>
    </source>
</evidence>
<dbReference type="GO" id="GO:0006351">
    <property type="term" value="P:DNA-templated transcription"/>
    <property type="evidence" value="ECO:0007669"/>
    <property type="project" value="InterPro"/>
</dbReference>
<evidence type="ECO:0000256" key="4">
    <source>
        <dbReference type="ARBA" id="ARBA00023163"/>
    </source>
</evidence>
<dbReference type="EMBL" id="WNYA01000001">
    <property type="protein sequence ID" value="KAG8595059.1"/>
    <property type="molecule type" value="Genomic_DNA"/>
</dbReference>
<evidence type="ECO:0000256" key="5">
    <source>
        <dbReference type="ARBA" id="ARBA00023242"/>
    </source>
</evidence>
<accession>A0AAV7DC40</accession>
<comment type="subcellular location">
    <subcellularLocation>
        <location evidence="1">Nucleus</location>
        <location evidence="1">Nucleolus</location>
    </subcellularLocation>
</comment>
<dbReference type="PANTHER" id="PTHR14440">
    <property type="entry name" value="DNA-DIRECTED RNA POLYMERASE I SUBUNIT RPA49"/>
    <property type="match status" value="1"/>
</dbReference>
<evidence type="ECO:0000313" key="7">
    <source>
        <dbReference type="Proteomes" id="UP000824782"/>
    </source>
</evidence>
<protein>
    <recommendedName>
        <fullName evidence="8">DNA-directed RNA polymerase I subunit RPA49</fullName>
    </recommendedName>
</protein>
<comment type="caution">
    <text evidence="6">The sequence shown here is derived from an EMBL/GenBank/DDBJ whole genome shotgun (WGS) entry which is preliminary data.</text>
</comment>
<dbReference type="Proteomes" id="UP000824782">
    <property type="component" value="Unassembled WGS sequence"/>
</dbReference>
<keyword evidence="3" id="KW-0240">DNA-directed RNA polymerase</keyword>
<gene>
    <name evidence="6" type="ORF">GDO81_001408</name>
</gene>
<evidence type="ECO:0000313" key="6">
    <source>
        <dbReference type="EMBL" id="KAG8595059.1"/>
    </source>
</evidence>
<name>A0AAV7DC40_ENGPU</name>
<reference evidence="6" key="1">
    <citation type="thesis" date="2020" institute="ProQuest LLC" country="789 East Eisenhower Parkway, Ann Arbor, MI, USA">
        <title>Comparative Genomics and Chromosome Evolution.</title>
        <authorList>
            <person name="Mudd A.B."/>
        </authorList>
    </citation>
    <scope>NUCLEOTIDE SEQUENCE</scope>
    <source>
        <strain evidence="6">237g6f4</strain>
        <tissue evidence="6">Blood</tissue>
    </source>
</reference>
<proteinExistence type="inferred from homology"/>
<sequence length="508" mass="57709">MLQSRSVRSVPGACGVLILTADAGETAAGCLPHRGAEIYHSGWCWITNLGPLLCNTGCGAAEGAVCAEDSGLSFRPCLQHSSVCVLVSIHRKLPEHTCVRNMAEKACWEYQGDPERPALLVQFANGRIQTPENIKFTLYKNNANEERILRAKTKRLNYVGKNFTPEALKSSSLCRYYVGVRNKETGKMQVFDAEQYSMQPIIEKSSTEDRPVKDTSEPEYKSYREKIDALIEAFGTNKQKRALSSRKMNKVETAIITQEVTKAADEIIEKRGTEDLLQEVVIRKEELWYSPFLPQCYASAKTQEDVYKFDELISPEEYAVLENVAAAFKNITPEELQEKVDKQEYSSYVLKELQDIKHAKDIDRQARALWYIELLMKICQSKTLKRKELFALGCPGIIVSKIMKNFTANTIKNEIVLNRITSTMKCKIMSHVVALALHVSDFSVDLTLLQRDLKLRETRVLEIAKAMRLRISSRYVFNTISSSERHKFGALELPLPIYKPNFGNRRKK</sequence>
<dbReference type="GO" id="GO:0000428">
    <property type="term" value="C:DNA-directed RNA polymerase complex"/>
    <property type="evidence" value="ECO:0007669"/>
    <property type="project" value="UniProtKB-KW"/>
</dbReference>
<organism evidence="6 7">
    <name type="scientific">Engystomops pustulosus</name>
    <name type="common">Tungara frog</name>
    <name type="synonym">Physalaemus pustulosus</name>
    <dbReference type="NCBI Taxonomy" id="76066"/>
    <lineage>
        <taxon>Eukaryota</taxon>
        <taxon>Metazoa</taxon>
        <taxon>Chordata</taxon>
        <taxon>Craniata</taxon>
        <taxon>Vertebrata</taxon>
        <taxon>Euteleostomi</taxon>
        <taxon>Amphibia</taxon>
        <taxon>Batrachia</taxon>
        <taxon>Anura</taxon>
        <taxon>Neobatrachia</taxon>
        <taxon>Hyloidea</taxon>
        <taxon>Leptodactylidae</taxon>
        <taxon>Leiuperinae</taxon>
        <taxon>Engystomops</taxon>
    </lineage>
</organism>
<evidence type="ECO:0000256" key="1">
    <source>
        <dbReference type="ARBA" id="ARBA00004604"/>
    </source>
</evidence>
<dbReference type="AlphaFoldDB" id="A0AAV7DC40"/>
<comment type="similarity">
    <text evidence="2">Belongs to the eukaryotic RPA49/POLR1E RNA polymerase subunit family.</text>
</comment>
<evidence type="ECO:0008006" key="8">
    <source>
        <dbReference type="Google" id="ProtNLM"/>
    </source>
</evidence>
<keyword evidence="5" id="KW-0539">Nucleus</keyword>
<dbReference type="InterPro" id="IPR009668">
    <property type="entry name" value="RNA_pol-assoc_fac_A49-like"/>
</dbReference>
<dbReference type="Pfam" id="PF06870">
    <property type="entry name" value="RNA_pol_I_A49"/>
    <property type="match status" value="1"/>
</dbReference>
<evidence type="ECO:0000256" key="3">
    <source>
        <dbReference type="ARBA" id="ARBA00022478"/>
    </source>
</evidence>
<keyword evidence="4" id="KW-0804">Transcription</keyword>
<dbReference type="GO" id="GO:0003677">
    <property type="term" value="F:DNA binding"/>
    <property type="evidence" value="ECO:0007669"/>
    <property type="project" value="InterPro"/>
</dbReference>
<dbReference type="GO" id="GO:0005730">
    <property type="term" value="C:nucleolus"/>
    <property type="evidence" value="ECO:0007669"/>
    <property type="project" value="UniProtKB-SubCell"/>
</dbReference>